<keyword evidence="3 4" id="KW-0687">Ribonucleoprotein</keyword>
<name>A0A8H6F7R7_9LECA</name>
<dbReference type="RefSeq" id="XP_037147827.1">
    <property type="nucleotide sequence ID" value="XM_037296646.1"/>
</dbReference>
<protein>
    <recommendedName>
        <fullName evidence="8">Mitochondrial large ribosomal subunit</fullName>
    </recommendedName>
</protein>
<feature type="compositionally biased region" description="Basic and acidic residues" evidence="5">
    <location>
        <begin position="237"/>
        <end position="253"/>
    </location>
</feature>
<dbReference type="Pfam" id="PF00237">
    <property type="entry name" value="Ribosomal_L22"/>
    <property type="match status" value="2"/>
</dbReference>
<evidence type="ECO:0000256" key="2">
    <source>
        <dbReference type="ARBA" id="ARBA00022980"/>
    </source>
</evidence>
<evidence type="ECO:0000313" key="6">
    <source>
        <dbReference type="EMBL" id="KAF6218392.1"/>
    </source>
</evidence>
<dbReference type="InterPro" id="IPR036394">
    <property type="entry name" value="Ribosomal_uL22_sf"/>
</dbReference>
<dbReference type="GO" id="GO:0006412">
    <property type="term" value="P:translation"/>
    <property type="evidence" value="ECO:0007669"/>
    <property type="project" value="InterPro"/>
</dbReference>
<dbReference type="GO" id="GO:0003735">
    <property type="term" value="F:structural constituent of ribosome"/>
    <property type="evidence" value="ECO:0007669"/>
    <property type="project" value="InterPro"/>
</dbReference>
<comment type="caution">
    <text evidence="6">The sequence shown here is derived from an EMBL/GenBank/DDBJ whole genome shotgun (WGS) entry which is preliminary data.</text>
</comment>
<evidence type="ECO:0000256" key="3">
    <source>
        <dbReference type="ARBA" id="ARBA00023274"/>
    </source>
</evidence>
<evidence type="ECO:0000256" key="4">
    <source>
        <dbReference type="RuleBase" id="RU004005"/>
    </source>
</evidence>
<dbReference type="SUPFAM" id="SSF54843">
    <property type="entry name" value="Ribosomal protein L22"/>
    <property type="match status" value="1"/>
</dbReference>
<sequence length="351" mass="40196">MSLSNPRRRLLRSATSLLPHSHFHPLLACPHLNQRRTAITDFLKNPFRSRRRRKFLDLSSPEVLNANEIQKAKEEKERSKLPKTGGLAPGSILDTLSPTTGPRIEDTGVIRDPENMAAVLDPTPRAREKWQRRMVIREIRGRGRLTKTVKLARTERSHLSKSEFFKTSVKKLFPLANQIAGKPLSEAMVQMRFSKKKAAQDVLRHLEYARDQAVVMRGMGLGKVQAQAQQAEGGEVVDGREAERGQESAREEERLLVEDKKGKKRVVTDRTAMYVDQAWVGRGAYGWGVEYRARGTSNRLRLPYTSISVVLKEEATRIRQAEDRELKRQKKKVWVPLPDRPVTAQRQYPLW</sequence>
<dbReference type="InterPro" id="IPR047867">
    <property type="entry name" value="Ribosomal_uL22_bac/org-type"/>
</dbReference>
<feature type="region of interest" description="Disordered" evidence="5">
    <location>
        <begin position="70"/>
        <end position="100"/>
    </location>
</feature>
<evidence type="ECO:0000313" key="7">
    <source>
        <dbReference type="Proteomes" id="UP000593566"/>
    </source>
</evidence>
<dbReference type="EMBL" id="JACCJB010000022">
    <property type="protein sequence ID" value="KAF6218392.1"/>
    <property type="molecule type" value="Genomic_DNA"/>
</dbReference>
<gene>
    <name evidence="6" type="ORF">HO133_005739</name>
</gene>
<dbReference type="Proteomes" id="UP000593566">
    <property type="component" value="Unassembled WGS sequence"/>
</dbReference>
<reference evidence="6 7" key="1">
    <citation type="journal article" date="2020" name="Genomics">
        <title>Complete, high-quality genomes from long-read metagenomic sequencing of two wolf lichen thalli reveals enigmatic genome architecture.</title>
        <authorList>
            <person name="McKenzie S.K."/>
            <person name="Walston R.F."/>
            <person name="Allen J.L."/>
        </authorList>
    </citation>
    <scope>NUCLEOTIDE SEQUENCE [LARGE SCALE GENOMIC DNA]</scope>
    <source>
        <strain evidence="6">WasteWater1</strain>
    </source>
</reference>
<organism evidence="6 7">
    <name type="scientific">Letharia lupina</name>
    <dbReference type="NCBI Taxonomy" id="560253"/>
    <lineage>
        <taxon>Eukaryota</taxon>
        <taxon>Fungi</taxon>
        <taxon>Dikarya</taxon>
        <taxon>Ascomycota</taxon>
        <taxon>Pezizomycotina</taxon>
        <taxon>Lecanoromycetes</taxon>
        <taxon>OSLEUM clade</taxon>
        <taxon>Lecanoromycetidae</taxon>
        <taxon>Lecanorales</taxon>
        <taxon>Lecanorineae</taxon>
        <taxon>Parmeliaceae</taxon>
        <taxon>Letharia</taxon>
    </lineage>
</organism>
<keyword evidence="2 4" id="KW-0689">Ribosomal protein</keyword>
<dbReference type="GO" id="GO:0015934">
    <property type="term" value="C:large ribosomal subunit"/>
    <property type="evidence" value="ECO:0007669"/>
    <property type="project" value="InterPro"/>
</dbReference>
<evidence type="ECO:0000256" key="5">
    <source>
        <dbReference type="SAM" id="MobiDB-lite"/>
    </source>
</evidence>
<dbReference type="AlphaFoldDB" id="A0A8H6F7R7"/>
<evidence type="ECO:0008006" key="8">
    <source>
        <dbReference type="Google" id="ProtNLM"/>
    </source>
</evidence>
<keyword evidence="7" id="KW-1185">Reference proteome</keyword>
<dbReference type="Gene3D" id="3.90.470.10">
    <property type="entry name" value="Ribosomal protein L22/L17"/>
    <property type="match status" value="1"/>
</dbReference>
<feature type="compositionally biased region" description="Basic and acidic residues" evidence="5">
    <location>
        <begin position="70"/>
        <end position="80"/>
    </location>
</feature>
<dbReference type="FunFam" id="3.90.470.10:FF:000017">
    <property type="entry name" value="54S ribosomal protein L22, mitochondrial"/>
    <property type="match status" value="1"/>
</dbReference>
<dbReference type="GeneID" id="59334144"/>
<dbReference type="PANTHER" id="PTHR13501:SF10">
    <property type="entry name" value="LARGE RIBOSOMAL SUBUNIT PROTEIN UL22M"/>
    <property type="match status" value="1"/>
</dbReference>
<comment type="similarity">
    <text evidence="1 4">Belongs to the universal ribosomal protein uL22 family.</text>
</comment>
<dbReference type="PANTHER" id="PTHR13501">
    <property type="entry name" value="CHLOROPLAST 50S RIBOSOMAL PROTEIN L22-RELATED"/>
    <property type="match status" value="1"/>
</dbReference>
<evidence type="ECO:0000256" key="1">
    <source>
        <dbReference type="ARBA" id="ARBA00009451"/>
    </source>
</evidence>
<accession>A0A8H6F7R7</accession>
<proteinExistence type="inferred from homology"/>
<dbReference type="InterPro" id="IPR001063">
    <property type="entry name" value="Ribosomal_uL22"/>
</dbReference>
<feature type="region of interest" description="Disordered" evidence="5">
    <location>
        <begin position="230"/>
        <end position="253"/>
    </location>
</feature>